<dbReference type="PANTHER" id="PTHR30508:SF1">
    <property type="entry name" value="UPF0051 PROTEIN ABCI8, CHLOROPLASTIC-RELATED"/>
    <property type="match status" value="1"/>
</dbReference>
<evidence type="ECO:0000313" key="4">
    <source>
        <dbReference type="Proteomes" id="UP000605805"/>
    </source>
</evidence>
<comment type="caution">
    <text evidence="3">The sequence shown here is derived from an EMBL/GenBank/DDBJ whole genome shotgun (WGS) entry which is preliminary data.</text>
</comment>
<dbReference type="Pfam" id="PF01458">
    <property type="entry name" value="SUFBD_core"/>
    <property type="match status" value="1"/>
</dbReference>
<evidence type="ECO:0000313" key="3">
    <source>
        <dbReference type="EMBL" id="HIP56565.1"/>
    </source>
</evidence>
<dbReference type="Proteomes" id="UP000605805">
    <property type="component" value="Unassembled WGS sequence"/>
</dbReference>
<protein>
    <submittedName>
        <fullName evidence="3">SufD family Fe-S cluster assembly protein</fullName>
    </submittedName>
</protein>
<name>A0A832YRT9_9CREN</name>
<feature type="domain" description="SUF system FeS cluster assembly SufBD core" evidence="2">
    <location>
        <begin position="150"/>
        <end position="375"/>
    </location>
</feature>
<evidence type="ECO:0000259" key="2">
    <source>
        <dbReference type="Pfam" id="PF01458"/>
    </source>
</evidence>
<sequence>MSRDTIYEELKRRALEALSKPAPYGVDIDVEQLVNYTPKRRVTILSERERVKQVGIDVSSKTRSAYFYQVDSRIEAYGSLVSGVEILPLEQAIEERWDEVRKYFWRLIPVDMDKYTAVTFLKSSGGCYIRVKKNTRVDLPIQTCFLLSGGTQFVHNIVVVEEGAEATIVTGCTIAPEEMGLHIGITEIYLERKAKLVDVMIHSWNRVTHVRPRTAVVLDDDAVYASYYINMSVTKSLQSLPKVYARGVNSRVYSATIILGLGESVHDIGSIAELSGEHSRAELVSKVVARDRSKITTRLRISSLAPKTSGYVECRGLLLSETSSITTIPELEASHSDAELFHEASIGKLRDDEIEYLMIKGFSYEEAISMLIRGFVDIELKYLPPQVEKALQSVLDVLAKKSV</sequence>
<proteinExistence type="inferred from homology"/>
<dbReference type="GO" id="GO:0016226">
    <property type="term" value="P:iron-sulfur cluster assembly"/>
    <property type="evidence" value="ECO:0007669"/>
    <property type="project" value="InterPro"/>
</dbReference>
<dbReference type="EMBL" id="DQTV01000015">
    <property type="protein sequence ID" value="HIP56565.1"/>
    <property type="molecule type" value="Genomic_DNA"/>
</dbReference>
<evidence type="ECO:0000256" key="1">
    <source>
        <dbReference type="ARBA" id="ARBA00043967"/>
    </source>
</evidence>
<dbReference type="AlphaFoldDB" id="A0A832YRT9"/>
<dbReference type="InterPro" id="IPR000825">
    <property type="entry name" value="SUF_FeS_clus_asmbl_SufBD_core"/>
</dbReference>
<comment type="similarity">
    <text evidence="1">Belongs to the iron-sulfur cluster assembly SufBD family.</text>
</comment>
<accession>A0A832YRT9</accession>
<dbReference type="InterPro" id="IPR055346">
    <property type="entry name" value="Fe-S_cluster_assembly_SufBD"/>
</dbReference>
<gene>
    <name evidence="3" type="ORF">EYH02_00620</name>
</gene>
<dbReference type="InterPro" id="IPR037284">
    <property type="entry name" value="SUF_FeS_clus_asmbl_SufBD_sf"/>
</dbReference>
<organism evidence="3 4">
    <name type="scientific">Ignisphaera aggregans</name>
    <dbReference type="NCBI Taxonomy" id="334771"/>
    <lineage>
        <taxon>Archaea</taxon>
        <taxon>Thermoproteota</taxon>
        <taxon>Thermoprotei</taxon>
        <taxon>Desulfurococcales</taxon>
        <taxon>Desulfurococcaceae</taxon>
        <taxon>Ignisphaera</taxon>
    </lineage>
</organism>
<dbReference type="SUPFAM" id="SSF101960">
    <property type="entry name" value="Stabilizer of iron transporter SufD"/>
    <property type="match status" value="1"/>
</dbReference>
<reference evidence="3" key="1">
    <citation type="journal article" date="2020" name="ISME J.">
        <title>Gammaproteobacteria mediating utilization of methyl-, sulfur- and petroleum organic compounds in deep ocean hydrothermal plumes.</title>
        <authorList>
            <person name="Zhou Z."/>
            <person name="Liu Y."/>
            <person name="Pan J."/>
            <person name="Cron B.R."/>
            <person name="Toner B.M."/>
            <person name="Anantharaman K."/>
            <person name="Breier J.A."/>
            <person name="Dick G.J."/>
            <person name="Li M."/>
        </authorList>
    </citation>
    <scope>NUCLEOTIDE SEQUENCE</scope>
    <source>
        <strain evidence="3">SZUA-1435</strain>
    </source>
</reference>
<dbReference type="PANTHER" id="PTHR30508">
    <property type="entry name" value="FES CLUSTER ASSEMBLY PROTEIN SUF"/>
    <property type="match status" value="1"/>
</dbReference>